<name>A0A366EHY2_9BACI</name>
<organism evidence="1 2">
    <name type="scientific">Paraliobacillus ryukyuensis</name>
    <dbReference type="NCBI Taxonomy" id="200904"/>
    <lineage>
        <taxon>Bacteria</taxon>
        <taxon>Bacillati</taxon>
        <taxon>Bacillota</taxon>
        <taxon>Bacilli</taxon>
        <taxon>Bacillales</taxon>
        <taxon>Bacillaceae</taxon>
        <taxon>Paraliobacillus</taxon>
    </lineage>
</organism>
<accession>A0A366EHY2</accession>
<dbReference type="STRING" id="200904.GCA_900168775_01766"/>
<dbReference type="RefSeq" id="WP_113866329.1">
    <property type="nucleotide sequence ID" value="NZ_BAABQN010000001.1"/>
</dbReference>
<gene>
    <name evidence="1" type="ORF">DES48_101345</name>
</gene>
<evidence type="ECO:0000313" key="1">
    <source>
        <dbReference type="EMBL" id="RBP01606.1"/>
    </source>
</evidence>
<proteinExistence type="predicted"/>
<dbReference type="Proteomes" id="UP000252254">
    <property type="component" value="Unassembled WGS sequence"/>
</dbReference>
<protein>
    <submittedName>
        <fullName evidence="1">Uncharacterized protein</fullName>
    </submittedName>
</protein>
<keyword evidence="2" id="KW-1185">Reference proteome</keyword>
<comment type="caution">
    <text evidence="1">The sequence shown here is derived from an EMBL/GenBank/DDBJ whole genome shotgun (WGS) entry which is preliminary data.</text>
</comment>
<dbReference type="EMBL" id="QNRI01000001">
    <property type="protein sequence ID" value="RBP01606.1"/>
    <property type="molecule type" value="Genomic_DNA"/>
</dbReference>
<dbReference type="OrthoDB" id="2166958at2"/>
<reference evidence="1 2" key="1">
    <citation type="submission" date="2018-06" db="EMBL/GenBank/DDBJ databases">
        <title>Genomic Encyclopedia of Type Strains, Phase IV (KMG-IV): sequencing the most valuable type-strain genomes for metagenomic binning, comparative biology and taxonomic classification.</title>
        <authorList>
            <person name="Goeker M."/>
        </authorList>
    </citation>
    <scope>NUCLEOTIDE SEQUENCE [LARGE SCALE GENOMIC DNA]</scope>
    <source>
        <strain evidence="1 2">DSM 15140</strain>
    </source>
</reference>
<dbReference type="AlphaFoldDB" id="A0A366EHY2"/>
<evidence type="ECO:0000313" key="2">
    <source>
        <dbReference type="Proteomes" id="UP000252254"/>
    </source>
</evidence>
<sequence length="81" mass="9253">MKKLVMSVIVGVVIIGGAGTYVYANANESGNVPFKFDQMRPHIDQIHPNLSTQEQKEMFNYCHGKDGYMKNYNYQGMINNY</sequence>